<accession>A0A8T0CN05</accession>
<evidence type="ECO:0000313" key="2">
    <source>
        <dbReference type="Proteomes" id="UP000806378"/>
    </source>
</evidence>
<protein>
    <submittedName>
        <fullName evidence="1">Uncharacterized protein</fullName>
    </submittedName>
</protein>
<reference evidence="1" key="1">
    <citation type="submission" date="2020-05" db="EMBL/GenBank/DDBJ databases">
        <title>WGS assembly of Corymbia citriodora subspecies variegata.</title>
        <authorList>
            <person name="Barry K."/>
            <person name="Hundley H."/>
            <person name="Shu S."/>
            <person name="Jenkins J."/>
            <person name="Grimwood J."/>
            <person name="Baten A."/>
        </authorList>
    </citation>
    <scope>NUCLEOTIDE SEQUENCE</scope>
    <source>
        <strain evidence="1">CV2-018</strain>
    </source>
</reference>
<proteinExistence type="predicted"/>
<dbReference type="OrthoDB" id="1726845at2759"/>
<dbReference type="Proteomes" id="UP000806378">
    <property type="component" value="Unassembled WGS sequence"/>
</dbReference>
<dbReference type="Gramene" id="rna-gnl|WGS:JABURB|Cocit.L1808.2">
    <property type="protein sequence ID" value="cds-KAF7848604.1"/>
    <property type="gene ID" value="gene-BT93_L1808"/>
</dbReference>
<gene>
    <name evidence="1" type="ORF">BT93_L1808</name>
</gene>
<evidence type="ECO:0000313" key="1">
    <source>
        <dbReference type="EMBL" id="KAF7848604.1"/>
    </source>
</evidence>
<dbReference type="Gramene" id="rna-gnl|WGS:JABURB|Cocit.L1808.1">
    <property type="protein sequence ID" value="cds-KAF7848603.1"/>
    <property type="gene ID" value="gene-BT93_L1808"/>
</dbReference>
<name>A0A8T0CN05_CORYI</name>
<dbReference type="AlphaFoldDB" id="A0A8T0CN05"/>
<comment type="caution">
    <text evidence="1">The sequence shown here is derived from an EMBL/GenBank/DDBJ whole genome shotgun (WGS) entry which is preliminary data.</text>
</comment>
<sequence>MSECDSAFLPIQNYRIWMLLRHSFKVSHDENLIAGSSDEVWVVSQGKVASFHGNFQDHRKVVQCSLNQVNQVIAINVEWFTRFTLPYKIETEAWLDRESKKGQRIAVDIQDGLIVTPALVCHLYLIRPRGRMRSFVVPLEV</sequence>
<keyword evidence="2" id="KW-1185">Reference proteome</keyword>
<dbReference type="EMBL" id="MU090049">
    <property type="protein sequence ID" value="KAF7848603.1"/>
    <property type="molecule type" value="Genomic_DNA"/>
</dbReference>
<organism evidence="1 2">
    <name type="scientific">Corymbia citriodora subsp. variegata</name>
    <dbReference type="NCBI Taxonomy" id="360336"/>
    <lineage>
        <taxon>Eukaryota</taxon>
        <taxon>Viridiplantae</taxon>
        <taxon>Streptophyta</taxon>
        <taxon>Embryophyta</taxon>
        <taxon>Tracheophyta</taxon>
        <taxon>Spermatophyta</taxon>
        <taxon>Magnoliopsida</taxon>
        <taxon>eudicotyledons</taxon>
        <taxon>Gunneridae</taxon>
        <taxon>Pentapetalae</taxon>
        <taxon>rosids</taxon>
        <taxon>malvids</taxon>
        <taxon>Myrtales</taxon>
        <taxon>Myrtaceae</taxon>
        <taxon>Myrtoideae</taxon>
        <taxon>Eucalypteae</taxon>
        <taxon>Corymbia</taxon>
    </lineage>
</organism>
<dbReference type="EMBL" id="MU090049">
    <property type="protein sequence ID" value="KAF7848604.1"/>
    <property type="molecule type" value="Genomic_DNA"/>
</dbReference>